<dbReference type="OrthoDB" id="2356263at2"/>
<gene>
    <name evidence="6" type="ORF">EIP75_18410</name>
</gene>
<organism evidence="6 7">
    <name type="scientific">Aquabacterium soli</name>
    <dbReference type="NCBI Taxonomy" id="2493092"/>
    <lineage>
        <taxon>Bacteria</taxon>
        <taxon>Pseudomonadati</taxon>
        <taxon>Pseudomonadota</taxon>
        <taxon>Betaproteobacteria</taxon>
        <taxon>Burkholderiales</taxon>
        <taxon>Aquabacterium</taxon>
    </lineage>
</organism>
<protein>
    <submittedName>
        <fullName evidence="6">DUF1956 domain-containing protein</fullName>
    </submittedName>
</protein>
<evidence type="ECO:0000313" key="7">
    <source>
        <dbReference type="Proteomes" id="UP000269265"/>
    </source>
</evidence>
<feature type="DNA-binding region" description="H-T-H motif" evidence="4">
    <location>
        <begin position="36"/>
        <end position="55"/>
    </location>
</feature>
<dbReference type="Pfam" id="PF09209">
    <property type="entry name" value="CecR_C"/>
    <property type="match status" value="1"/>
</dbReference>
<evidence type="ECO:0000313" key="6">
    <source>
        <dbReference type="EMBL" id="RRS02929.1"/>
    </source>
</evidence>
<feature type="domain" description="HTH tetR-type" evidence="5">
    <location>
        <begin position="13"/>
        <end position="73"/>
    </location>
</feature>
<dbReference type="GO" id="GO:0000976">
    <property type="term" value="F:transcription cis-regulatory region binding"/>
    <property type="evidence" value="ECO:0007669"/>
    <property type="project" value="TreeGrafter"/>
</dbReference>
<dbReference type="AlphaFoldDB" id="A0A3R8S6X4"/>
<dbReference type="InterPro" id="IPR050109">
    <property type="entry name" value="HTH-type_TetR-like_transc_reg"/>
</dbReference>
<dbReference type="PRINTS" id="PR00455">
    <property type="entry name" value="HTHTETR"/>
</dbReference>
<proteinExistence type="predicted"/>
<dbReference type="SUPFAM" id="SSF48498">
    <property type="entry name" value="Tetracyclin repressor-like, C-terminal domain"/>
    <property type="match status" value="1"/>
</dbReference>
<dbReference type="PANTHER" id="PTHR30055:SF234">
    <property type="entry name" value="HTH-TYPE TRANSCRIPTIONAL REGULATOR BETI"/>
    <property type="match status" value="1"/>
</dbReference>
<dbReference type="PANTHER" id="PTHR30055">
    <property type="entry name" value="HTH-TYPE TRANSCRIPTIONAL REGULATOR RUTR"/>
    <property type="match status" value="1"/>
</dbReference>
<dbReference type="RefSeq" id="WP_125244746.1">
    <property type="nucleotide sequence ID" value="NZ_RSED01000017.1"/>
</dbReference>
<sequence length="224" mass="23890">MSKPTRGMRADGEQTRSRILEAAGPLFAAHGYAETTSKAIAEQAGVDLASINYHFGSRSGLYQAVLTEAHGRVIKLEALRQLADSSLPPADKLRRLIETLIDTALSDGVWHARILARELLAPSSHLKVLLDIEVQPKLAIVARILSELTGIPLGDPALLRCIVSIAAPGLMLLVAGNGLPGPAQLVRQMPRDEIVAHMHRFALAGLEAVGRAHTQSGKSEAQAT</sequence>
<evidence type="ECO:0000256" key="4">
    <source>
        <dbReference type="PROSITE-ProRule" id="PRU00335"/>
    </source>
</evidence>
<dbReference type="InterPro" id="IPR001647">
    <property type="entry name" value="HTH_TetR"/>
</dbReference>
<keyword evidence="1" id="KW-0805">Transcription regulation</keyword>
<keyword evidence="2 4" id="KW-0238">DNA-binding</keyword>
<accession>A0A3R8S6X4</accession>
<dbReference type="PROSITE" id="PS50977">
    <property type="entry name" value="HTH_TETR_2"/>
    <property type="match status" value="1"/>
</dbReference>
<dbReference type="Gene3D" id="1.10.10.60">
    <property type="entry name" value="Homeodomain-like"/>
    <property type="match status" value="1"/>
</dbReference>
<dbReference type="InterPro" id="IPR015292">
    <property type="entry name" value="Tscrpt_reg_YbiH_C"/>
</dbReference>
<dbReference type="GO" id="GO:0003700">
    <property type="term" value="F:DNA-binding transcription factor activity"/>
    <property type="evidence" value="ECO:0007669"/>
    <property type="project" value="TreeGrafter"/>
</dbReference>
<dbReference type="InterPro" id="IPR036271">
    <property type="entry name" value="Tet_transcr_reg_TetR-rel_C_sf"/>
</dbReference>
<evidence type="ECO:0000256" key="3">
    <source>
        <dbReference type="ARBA" id="ARBA00023163"/>
    </source>
</evidence>
<dbReference type="EMBL" id="RSED01000017">
    <property type="protein sequence ID" value="RRS02929.1"/>
    <property type="molecule type" value="Genomic_DNA"/>
</dbReference>
<dbReference type="Proteomes" id="UP000269265">
    <property type="component" value="Unassembled WGS sequence"/>
</dbReference>
<evidence type="ECO:0000256" key="1">
    <source>
        <dbReference type="ARBA" id="ARBA00023015"/>
    </source>
</evidence>
<dbReference type="SUPFAM" id="SSF46689">
    <property type="entry name" value="Homeodomain-like"/>
    <property type="match status" value="1"/>
</dbReference>
<evidence type="ECO:0000259" key="5">
    <source>
        <dbReference type="PROSITE" id="PS50977"/>
    </source>
</evidence>
<dbReference type="Gene3D" id="1.10.357.10">
    <property type="entry name" value="Tetracycline Repressor, domain 2"/>
    <property type="match status" value="1"/>
</dbReference>
<comment type="caution">
    <text evidence="6">The sequence shown here is derived from an EMBL/GenBank/DDBJ whole genome shotgun (WGS) entry which is preliminary data.</text>
</comment>
<evidence type="ECO:0000256" key="2">
    <source>
        <dbReference type="ARBA" id="ARBA00023125"/>
    </source>
</evidence>
<dbReference type="InterPro" id="IPR009057">
    <property type="entry name" value="Homeodomain-like_sf"/>
</dbReference>
<keyword evidence="7" id="KW-1185">Reference proteome</keyword>
<name>A0A3R8S6X4_9BURK</name>
<keyword evidence="3" id="KW-0804">Transcription</keyword>
<reference evidence="6 7" key="1">
    <citation type="submission" date="2018-12" db="EMBL/GenBank/DDBJ databases">
        <title>The whole draft genome of Aquabacterium sp. SJQ9.</title>
        <authorList>
            <person name="Sun L."/>
            <person name="Gao X."/>
            <person name="Chen W."/>
            <person name="Huang K."/>
        </authorList>
    </citation>
    <scope>NUCLEOTIDE SEQUENCE [LARGE SCALE GENOMIC DNA]</scope>
    <source>
        <strain evidence="6 7">SJQ9</strain>
    </source>
</reference>
<dbReference type="Pfam" id="PF00440">
    <property type="entry name" value="TetR_N"/>
    <property type="match status" value="1"/>
</dbReference>